<accession>A0A392NJ75</accession>
<dbReference type="EMBL" id="LXQA010039560">
    <property type="protein sequence ID" value="MCH99168.1"/>
    <property type="molecule type" value="Genomic_DNA"/>
</dbReference>
<proteinExistence type="predicted"/>
<feature type="non-terminal residue" evidence="1">
    <location>
        <position position="1"/>
    </location>
</feature>
<protein>
    <submittedName>
        <fullName evidence="1">Uncharacterized protein</fullName>
    </submittedName>
</protein>
<evidence type="ECO:0000313" key="1">
    <source>
        <dbReference type="EMBL" id="MCH99168.1"/>
    </source>
</evidence>
<name>A0A392NJ75_9FABA</name>
<dbReference type="Proteomes" id="UP000265520">
    <property type="component" value="Unassembled WGS sequence"/>
</dbReference>
<gene>
    <name evidence="1" type="ORF">A2U01_0020179</name>
</gene>
<organism evidence="1 2">
    <name type="scientific">Trifolium medium</name>
    <dbReference type="NCBI Taxonomy" id="97028"/>
    <lineage>
        <taxon>Eukaryota</taxon>
        <taxon>Viridiplantae</taxon>
        <taxon>Streptophyta</taxon>
        <taxon>Embryophyta</taxon>
        <taxon>Tracheophyta</taxon>
        <taxon>Spermatophyta</taxon>
        <taxon>Magnoliopsida</taxon>
        <taxon>eudicotyledons</taxon>
        <taxon>Gunneridae</taxon>
        <taxon>Pentapetalae</taxon>
        <taxon>rosids</taxon>
        <taxon>fabids</taxon>
        <taxon>Fabales</taxon>
        <taxon>Fabaceae</taxon>
        <taxon>Papilionoideae</taxon>
        <taxon>50 kb inversion clade</taxon>
        <taxon>NPAAA clade</taxon>
        <taxon>Hologalegina</taxon>
        <taxon>IRL clade</taxon>
        <taxon>Trifolieae</taxon>
        <taxon>Trifolium</taxon>
    </lineage>
</organism>
<evidence type="ECO:0000313" key="2">
    <source>
        <dbReference type="Proteomes" id="UP000265520"/>
    </source>
</evidence>
<dbReference type="AlphaFoldDB" id="A0A392NJ75"/>
<comment type="caution">
    <text evidence="1">The sequence shown here is derived from an EMBL/GenBank/DDBJ whole genome shotgun (WGS) entry which is preliminary data.</text>
</comment>
<reference evidence="1 2" key="1">
    <citation type="journal article" date="2018" name="Front. Plant Sci.">
        <title>Red Clover (Trifolium pratense) and Zigzag Clover (T. medium) - A Picture of Genomic Similarities and Differences.</title>
        <authorList>
            <person name="Dluhosova J."/>
            <person name="Istvanek J."/>
            <person name="Nedelnik J."/>
            <person name="Repkova J."/>
        </authorList>
    </citation>
    <scope>NUCLEOTIDE SEQUENCE [LARGE SCALE GENOMIC DNA]</scope>
    <source>
        <strain evidence="2">cv. 10/8</strain>
        <tissue evidence="1">Leaf</tissue>
    </source>
</reference>
<sequence length="62" mass="6773">WTAEIGLKWMVGELKGEMGLMCVFLMEGCDEEKEGSKGAEFVWEIGATGTVFSVKGVGKQEK</sequence>
<keyword evidence="2" id="KW-1185">Reference proteome</keyword>